<dbReference type="SUPFAM" id="SSF55729">
    <property type="entry name" value="Acyl-CoA N-acyltransferases (Nat)"/>
    <property type="match status" value="1"/>
</dbReference>
<dbReference type="Gene3D" id="3.40.630.30">
    <property type="match status" value="1"/>
</dbReference>
<dbReference type="Proteomes" id="UP000010795">
    <property type="component" value="Chromosome"/>
</dbReference>
<dbReference type="OrthoDB" id="3216107at2"/>
<name>L0EBP8_THECK</name>
<reference evidence="3" key="1">
    <citation type="submission" date="2012-01" db="EMBL/GenBank/DDBJ databases">
        <title>Complete sequence of chromosome of Thermobacillus composti KWC4.</title>
        <authorList>
            <person name="Lucas S."/>
            <person name="Han J."/>
            <person name="Lapidus A."/>
            <person name="Cheng J.-F."/>
            <person name="Goodwin L."/>
            <person name="Pitluck S."/>
            <person name="Peters L."/>
            <person name="Ovchinnikova G."/>
            <person name="Teshima H."/>
            <person name="Detter J.C."/>
            <person name="Han C."/>
            <person name="Tapia R."/>
            <person name="Land M."/>
            <person name="Hauser L."/>
            <person name="Kyrpides N."/>
            <person name="Ivanova N."/>
            <person name="Pagani I."/>
            <person name="Anderson I."/>
            <person name="Woyke T."/>
        </authorList>
    </citation>
    <scope>NUCLEOTIDE SEQUENCE [LARGE SCALE GENOMIC DNA]</scope>
    <source>
        <strain evidence="3">DSM 18247 / JCM 13945 / KWC4</strain>
    </source>
</reference>
<gene>
    <name evidence="2" type="ordered locus">Theco_0914</name>
</gene>
<feature type="domain" description="N-acetyltransferase" evidence="1">
    <location>
        <begin position="8"/>
        <end position="140"/>
    </location>
</feature>
<sequence>MEVIYRQYVISDDKSRIDVQTVMDFLAGSYWANRRPPERIRKSIENSICYGVYDRDNMIGFARVVTDGATMYYVCDVFVLEAYRGQGIGKKLIEIITNAPEFEWMTGILGTRDAHGLYERFGFERDGSRFMIRLPQARKT</sequence>
<dbReference type="PANTHER" id="PTHR43233">
    <property type="entry name" value="FAMILY N-ACETYLTRANSFERASE, PUTATIVE (AFU_ORTHOLOGUE AFUA_6G03350)-RELATED"/>
    <property type="match status" value="1"/>
</dbReference>
<dbReference type="InterPro" id="IPR016181">
    <property type="entry name" value="Acyl_CoA_acyltransferase"/>
</dbReference>
<dbReference type="EMBL" id="CP003255">
    <property type="protein sequence ID" value="AGA57106.1"/>
    <property type="molecule type" value="Genomic_DNA"/>
</dbReference>
<dbReference type="PROSITE" id="PS51186">
    <property type="entry name" value="GNAT"/>
    <property type="match status" value="1"/>
</dbReference>
<proteinExistence type="predicted"/>
<evidence type="ECO:0000313" key="3">
    <source>
        <dbReference type="Proteomes" id="UP000010795"/>
    </source>
</evidence>
<evidence type="ECO:0000259" key="1">
    <source>
        <dbReference type="PROSITE" id="PS51186"/>
    </source>
</evidence>
<dbReference type="Pfam" id="PF13508">
    <property type="entry name" value="Acetyltransf_7"/>
    <property type="match status" value="1"/>
</dbReference>
<protein>
    <submittedName>
        <fullName evidence="2">Acetyltransferase</fullName>
    </submittedName>
</protein>
<dbReference type="AlphaFoldDB" id="L0EBP8"/>
<keyword evidence="3" id="KW-1185">Reference proteome</keyword>
<dbReference type="eggNOG" id="COG0456">
    <property type="taxonomic scope" value="Bacteria"/>
</dbReference>
<accession>L0EBP8</accession>
<dbReference type="STRING" id="717605.Theco_0914"/>
<evidence type="ECO:0000313" key="2">
    <source>
        <dbReference type="EMBL" id="AGA57106.1"/>
    </source>
</evidence>
<keyword evidence="2" id="KW-0808">Transferase</keyword>
<dbReference type="PANTHER" id="PTHR43233:SF1">
    <property type="entry name" value="FAMILY N-ACETYLTRANSFERASE, PUTATIVE (AFU_ORTHOLOGUE AFUA_6G03350)-RELATED"/>
    <property type="match status" value="1"/>
</dbReference>
<dbReference type="KEGG" id="tco:Theco_0914"/>
<organism evidence="2 3">
    <name type="scientific">Thermobacillus composti (strain DSM 18247 / JCM 13945 / KWC4)</name>
    <dbReference type="NCBI Taxonomy" id="717605"/>
    <lineage>
        <taxon>Bacteria</taxon>
        <taxon>Bacillati</taxon>
        <taxon>Bacillota</taxon>
        <taxon>Bacilli</taxon>
        <taxon>Bacillales</taxon>
        <taxon>Paenibacillaceae</taxon>
        <taxon>Thermobacillus</taxon>
    </lineage>
</organism>
<dbReference type="RefSeq" id="WP_015253864.1">
    <property type="nucleotide sequence ID" value="NC_019897.1"/>
</dbReference>
<dbReference type="GO" id="GO:0016747">
    <property type="term" value="F:acyltransferase activity, transferring groups other than amino-acyl groups"/>
    <property type="evidence" value="ECO:0007669"/>
    <property type="project" value="InterPro"/>
</dbReference>
<dbReference type="InterPro" id="IPR053144">
    <property type="entry name" value="Acetyltransferase_Butenolide"/>
</dbReference>
<dbReference type="InterPro" id="IPR000182">
    <property type="entry name" value="GNAT_dom"/>
</dbReference>
<dbReference type="CDD" id="cd04301">
    <property type="entry name" value="NAT_SF"/>
    <property type="match status" value="1"/>
</dbReference>
<dbReference type="HOGENOM" id="CLU_086503_2_1_9"/>